<dbReference type="Proteomes" id="UP000232806">
    <property type="component" value="Chromosome"/>
</dbReference>
<evidence type="ECO:0000256" key="1">
    <source>
        <dbReference type="SAM" id="Coils"/>
    </source>
</evidence>
<feature type="transmembrane region" description="Helical" evidence="2">
    <location>
        <begin position="172"/>
        <end position="193"/>
    </location>
</feature>
<protein>
    <submittedName>
        <fullName evidence="3">Uncharacterized protein</fullName>
    </submittedName>
</protein>
<sequence length="206" mass="23401">MASEEVKELEKTVDELNQQRVDLENEINNLNLLKIEKLKSINDELEIKIEWMDKERIKATKERDNLLRKVRHSNEKSWKNALKMIGILGFLDLVVVPAIIIVLSIPLQWIFVSLGLVTFLGMMLIVNYMSGTSPFNTGEIRKAITVSLITVYLAFAPLMAFGLVVFPMGSSAQTIVTNFTWLIGAVIVLYFGTRPVEEYIKNRKVG</sequence>
<dbReference type="Proteomes" id="UP000591058">
    <property type="component" value="Unassembled WGS sequence"/>
</dbReference>
<dbReference type="AlphaFoldDB" id="A0A2H4VEE6"/>
<evidence type="ECO:0000256" key="2">
    <source>
        <dbReference type="SAM" id="Phobius"/>
    </source>
</evidence>
<accession>A0A2H4VEE6</accession>
<keyword evidence="2" id="KW-0812">Transmembrane</keyword>
<dbReference type="EMBL" id="CP017766">
    <property type="protein sequence ID" value="AUB56420.1"/>
    <property type="molecule type" value="Genomic_DNA"/>
</dbReference>
<organism evidence="3 5">
    <name type="scientific">Methanobacterium subterraneum</name>
    <dbReference type="NCBI Taxonomy" id="59277"/>
    <lineage>
        <taxon>Archaea</taxon>
        <taxon>Methanobacteriati</taxon>
        <taxon>Methanobacteriota</taxon>
        <taxon>Methanomada group</taxon>
        <taxon>Methanobacteria</taxon>
        <taxon>Methanobacteriales</taxon>
        <taxon>Methanobacteriaceae</taxon>
        <taxon>Methanobacterium</taxon>
    </lineage>
</organism>
<feature type="transmembrane region" description="Helical" evidence="2">
    <location>
        <begin position="109"/>
        <end position="131"/>
    </location>
</feature>
<feature type="transmembrane region" description="Helical" evidence="2">
    <location>
        <begin position="143"/>
        <end position="166"/>
    </location>
</feature>
<dbReference type="EMBL" id="JABBYL010000014">
    <property type="protein sequence ID" value="NMO09071.1"/>
    <property type="molecule type" value="Genomic_DNA"/>
</dbReference>
<reference evidence="3 5" key="1">
    <citation type="submission" date="2016-10" db="EMBL/GenBank/DDBJ databases">
        <title>Comparative genomics between deep and shallow subseafloor isolates.</title>
        <authorList>
            <person name="Ishii S."/>
            <person name="Miller J.R."/>
            <person name="Sutton G."/>
            <person name="Suzuki S."/>
            <person name="Methe B."/>
            <person name="Inagaki F."/>
            <person name="Imachi H."/>
        </authorList>
    </citation>
    <scope>NUCLEOTIDE SEQUENCE [LARGE SCALE GENOMIC DNA]</scope>
    <source>
        <strain evidence="3 5">MO-MB1</strain>
    </source>
</reference>
<dbReference type="GeneID" id="35124482"/>
<proteinExistence type="predicted"/>
<feature type="transmembrane region" description="Helical" evidence="2">
    <location>
        <begin position="81"/>
        <end position="103"/>
    </location>
</feature>
<keyword evidence="2" id="KW-1133">Transmembrane helix</keyword>
<name>A0A2H4VEE6_9EURY</name>
<keyword evidence="2" id="KW-0472">Membrane</keyword>
<reference evidence="4 6" key="2">
    <citation type="submission" date="2020-04" db="EMBL/GenBank/DDBJ databases">
        <title>Draft genome of Methanobacterium subterraneum isolated from animal feces.</title>
        <authorList>
            <person name="Ouboter H.T."/>
            <person name="Berger S."/>
            <person name="Gungor E."/>
            <person name="Jetten M.S.M."/>
            <person name="Welte C.U."/>
        </authorList>
    </citation>
    <scope>NUCLEOTIDE SEQUENCE [LARGE SCALE GENOMIC DNA]</scope>
    <source>
        <strain evidence="4">HO_2020</strain>
    </source>
</reference>
<evidence type="ECO:0000313" key="6">
    <source>
        <dbReference type="Proteomes" id="UP000591058"/>
    </source>
</evidence>
<gene>
    <name evidence="3" type="ORF">BK007_10610</name>
    <name evidence="4" type="ORF">HG719_04365</name>
</gene>
<dbReference type="RefSeq" id="WP_100906398.1">
    <property type="nucleotide sequence ID" value="NZ_CP017766.1"/>
</dbReference>
<evidence type="ECO:0000313" key="4">
    <source>
        <dbReference type="EMBL" id="NMO09071.1"/>
    </source>
</evidence>
<keyword evidence="1" id="KW-0175">Coiled coil</keyword>
<evidence type="ECO:0000313" key="5">
    <source>
        <dbReference type="Proteomes" id="UP000232806"/>
    </source>
</evidence>
<dbReference type="OrthoDB" id="71242at2157"/>
<feature type="coiled-coil region" evidence="1">
    <location>
        <begin position="6"/>
        <end position="55"/>
    </location>
</feature>
<evidence type="ECO:0000313" key="3">
    <source>
        <dbReference type="EMBL" id="AUB56420.1"/>
    </source>
</evidence>